<dbReference type="Pfam" id="PF02661">
    <property type="entry name" value="Fic"/>
    <property type="match status" value="1"/>
</dbReference>
<dbReference type="PANTHER" id="PTHR13504:SF33">
    <property type="entry name" value="FIC FAMILY PROTEIN"/>
    <property type="match status" value="1"/>
</dbReference>
<dbReference type="EMBL" id="JACHKT010000025">
    <property type="protein sequence ID" value="MBB6004575.1"/>
    <property type="molecule type" value="Genomic_DNA"/>
</dbReference>
<evidence type="ECO:0000313" key="5">
    <source>
        <dbReference type="Proteomes" id="UP000524404"/>
    </source>
</evidence>
<name>A0A841EMX4_9BACT</name>
<proteinExistence type="predicted"/>
<dbReference type="InterPro" id="IPR025230">
    <property type="entry name" value="DUF4172"/>
</dbReference>
<dbReference type="Proteomes" id="UP000524404">
    <property type="component" value="Unassembled WGS sequence"/>
</dbReference>
<dbReference type="InterPro" id="IPR036388">
    <property type="entry name" value="WH-like_DNA-bd_sf"/>
</dbReference>
<accession>A0A841EMX4</accession>
<dbReference type="InterPro" id="IPR036597">
    <property type="entry name" value="Fido-like_dom_sf"/>
</dbReference>
<protein>
    <submittedName>
        <fullName evidence="4">Fic family protein</fullName>
    </submittedName>
</protein>
<sequence>MRWIWQDKNWANFEYDPSKLLIYELEFERNIGKIWGVIQHIEAEGLENLKVEILSQEAVSTSNIEGEILNRESVQSSIRKHLGLKSDFRQVPPNAAGVAEMMVDLYVNHDKPLEHEMLFEWHKMLMNGRRDIETIGSYRTHEEPMQIVSGNLSVPRVFYEAPPSGQVKTEMDTFLNWYQENLTNNQKVSTLIFAGITHLYFEIIHPFEDGNGRIGRALVDKAISQRMGKPALTSFAKVIDSQKKAYYQAIQSCNHQLNIDAYLTYFAELTLQAQDYTIRMVSFLIFKTKFFNQYKDLLNERQEKVILRIFEAGIEGFKGGLSASNYKTISGASNATVTRDLQELVNMQALTKTGTLKSTRYWLNQ</sequence>
<evidence type="ECO:0000256" key="2">
    <source>
        <dbReference type="PIRSR" id="PIRSR640198-2"/>
    </source>
</evidence>
<dbReference type="Pfam" id="PF13776">
    <property type="entry name" value="DUF4172"/>
    <property type="match status" value="1"/>
</dbReference>
<dbReference type="GO" id="GO:0005524">
    <property type="term" value="F:ATP binding"/>
    <property type="evidence" value="ECO:0007669"/>
    <property type="project" value="UniProtKB-KW"/>
</dbReference>
<keyword evidence="2" id="KW-0547">Nucleotide-binding</keyword>
<evidence type="ECO:0000313" key="4">
    <source>
        <dbReference type="EMBL" id="MBB6004575.1"/>
    </source>
</evidence>
<feature type="binding site" evidence="2">
    <location>
        <position position="254"/>
    </location>
    <ligand>
        <name>ATP</name>
        <dbReference type="ChEBI" id="CHEBI:30616"/>
    </ligand>
</feature>
<keyword evidence="5" id="KW-1185">Reference proteome</keyword>
<dbReference type="PANTHER" id="PTHR13504">
    <property type="entry name" value="FIDO DOMAIN-CONTAINING PROTEIN DDB_G0283145"/>
    <property type="match status" value="1"/>
</dbReference>
<dbReference type="Gene3D" id="1.10.3290.10">
    <property type="entry name" value="Fido-like domain"/>
    <property type="match status" value="1"/>
</dbReference>
<dbReference type="InterPro" id="IPR003812">
    <property type="entry name" value="Fido"/>
</dbReference>
<dbReference type="InterPro" id="IPR040198">
    <property type="entry name" value="Fido_containing"/>
</dbReference>
<dbReference type="SUPFAM" id="SSF140931">
    <property type="entry name" value="Fic-like"/>
    <property type="match status" value="1"/>
</dbReference>
<feature type="active site" evidence="1">
    <location>
        <position position="205"/>
    </location>
</feature>
<evidence type="ECO:0000259" key="3">
    <source>
        <dbReference type="PROSITE" id="PS51459"/>
    </source>
</evidence>
<keyword evidence="2" id="KW-0067">ATP-binding</keyword>
<evidence type="ECO:0000256" key="1">
    <source>
        <dbReference type="PIRSR" id="PIRSR640198-1"/>
    </source>
</evidence>
<organism evidence="4 5">
    <name type="scientific">Arcicella rosea</name>
    <dbReference type="NCBI Taxonomy" id="502909"/>
    <lineage>
        <taxon>Bacteria</taxon>
        <taxon>Pseudomonadati</taxon>
        <taxon>Bacteroidota</taxon>
        <taxon>Cytophagia</taxon>
        <taxon>Cytophagales</taxon>
        <taxon>Flectobacillaceae</taxon>
        <taxon>Arcicella</taxon>
    </lineage>
</organism>
<comment type="caution">
    <text evidence="4">The sequence shown here is derived from an EMBL/GenBank/DDBJ whole genome shotgun (WGS) entry which is preliminary data.</text>
</comment>
<feature type="binding site" evidence="2">
    <location>
        <begin position="246"/>
        <end position="247"/>
    </location>
    <ligand>
        <name>ATP</name>
        <dbReference type="ChEBI" id="CHEBI:30616"/>
    </ligand>
</feature>
<feature type="binding site" evidence="2">
    <location>
        <begin position="209"/>
        <end position="216"/>
    </location>
    <ligand>
        <name>ATP</name>
        <dbReference type="ChEBI" id="CHEBI:30616"/>
    </ligand>
</feature>
<reference evidence="4 5" key="1">
    <citation type="submission" date="2020-08" db="EMBL/GenBank/DDBJ databases">
        <title>Functional genomics of gut bacteria from endangered species of beetles.</title>
        <authorList>
            <person name="Carlos-Shanley C."/>
        </authorList>
    </citation>
    <scope>NUCLEOTIDE SEQUENCE [LARGE SCALE GENOMIC DNA]</scope>
    <source>
        <strain evidence="4 5">S00070</strain>
    </source>
</reference>
<dbReference type="AlphaFoldDB" id="A0A841EMX4"/>
<dbReference type="Gene3D" id="1.10.10.10">
    <property type="entry name" value="Winged helix-like DNA-binding domain superfamily/Winged helix DNA-binding domain"/>
    <property type="match status" value="1"/>
</dbReference>
<dbReference type="RefSeq" id="WP_184135654.1">
    <property type="nucleotide sequence ID" value="NZ_JACHKT010000025.1"/>
</dbReference>
<dbReference type="PROSITE" id="PS51459">
    <property type="entry name" value="FIDO"/>
    <property type="match status" value="1"/>
</dbReference>
<gene>
    <name evidence="4" type="ORF">HNP25_003241</name>
</gene>
<feature type="domain" description="Fido" evidence="3">
    <location>
        <begin position="113"/>
        <end position="268"/>
    </location>
</feature>